<dbReference type="CDD" id="cd12914">
    <property type="entry name" value="PDC1_DGC_like"/>
    <property type="match status" value="1"/>
</dbReference>
<gene>
    <name evidence="9" type="primary">gmr_5</name>
    <name evidence="9" type="ORF">ELLFYP34_01222</name>
</gene>
<evidence type="ECO:0000256" key="1">
    <source>
        <dbReference type="ARBA" id="ARBA00004651"/>
    </source>
</evidence>
<dbReference type="GO" id="GO:0071111">
    <property type="term" value="F:cyclic-guanylate-specific phosphodiesterase activity"/>
    <property type="evidence" value="ECO:0007669"/>
    <property type="project" value="UniProtKB-EC"/>
</dbReference>
<dbReference type="InterPro" id="IPR029787">
    <property type="entry name" value="Nucleotide_cyclase"/>
</dbReference>
<keyword evidence="9" id="KW-0378">Hydrolase</keyword>
<dbReference type="EC" id="3.1.4.52" evidence="9"/>
<keyword evidence="5 6" id="KW-0472">Membrane</keyword>
<dbReference type="InterPro" id="IPR035919">
    <property type="entry name" value="EAL_sf"/>
</dbReference>
<accession>A0A6N3HFC1</accession>
<dbReference type="SMART" id="SM00052">
    <property type="entry name" value="EAL"/>
    <property type="match status" value="1"/>
</dbReference>
<dbReference type="PROSITE" id="PS50887">
    <property type="entry name" value="GGDEF"/>
    <property type="match status" value="1"/>
</dbReference>
<dbReference type="SMART" id="SM00267">
    <property type="entry name" value="GGDEF"/>
    <property type="match status" value="1"/>
</dbReference>
<dbReference type="NCBIfam" id="TIGR00254">
    <property type="entry name" value="GGDEF"/>
    <property type="match status" value="1"/>
</dbReference>
<dbReference type="PROSITE" id="PS50883">
    <property type="entry name" value="EAL"/>
    <property type="match status" value="1"/>
</dbReference>
<dbReference type="Pfam" id="PF00563">
    <property type="entry name" value="EAL"/>
    <property type="match status" value="1"/>
</dbReference>
<evidence type="ECO:0000256" key="3">
    <source>
        <dbReference type="ARBA" id="ARBA00022692"/>
    </source>
</evidence>
<keyword evidence="4 6" id="KW-1133">Transmembrane helix</keyword>
<dbReference type="InterPro" id="IPR029151">
    <property type="entry name" value="Sensor-like_sf"/>
</dbReference>
<name>A0A6N3HFC1_EUBLI</name>
<comment type="subcellular location">
    <subcellularLocation>
        <location evidence="1">Cell membrane</location>
        <topology evidence="1">Multi-pass membrane protein</topology>
    </subcellularLocation>
</comment>
<dbReference type="InterPro" id="IPR050706">
    <property type="entry name" value="Cyclic-di-GMP_PDE-like"/>
</dbReference>
<evidence type="ECO:0000259" key="8">
    <source>
        <dbReference type="PROSITE" id="PS50887"/>
    </source>
</evidence>
<dbReference type="Pfam" id="PF02743">
    <property type="entry name" value="dCache_1"/>
    <property type="match status" value="1"/>
</dbReference>
<dbReference type="SUPFAM" id="SSF141868">
    <property type="entry name" value="EAL domain-like"/>
    <property type="match status" value="1"/>
</dbReference>
<dbReference type="Pfam" id="PF00990">
    <property type="entry name" value="GGDEF"/>
    <property type="match status" value="1"/>
</dbReference>
<feature type="transmembrane region" description="Helical" evidence="6">
    <location>
        <begin position="12"/>
        <end position="31"/>
    </location>
</feature>
<evidence type="ECO:0000256" key="2">
    <source>
        <dbReference type="ARBA" id="ARBA00022475"/>
    </source>
</evidence>
<dbReference type="PANTHER" id="PTHR33121:SF79">
    <property type="entry name" value="CYCLIC DI-GMP PHOSPHODIESTERASE PDED-RELATED"/>
    <property type="match status" value="1"/>
</dbReference>
<dbReference type="CDD" id="cd01948">
    <property type="entry name" value="EAL"/>
    <property type="match status" value="1"/>
</dbReference>
<organism evidence="9">
    <name type="scientific">Eubacterium limosum</name>
    <dbReference type="NCBI Taxonomy" id="1736"/>
    <lineage>
        <taxon>Bacteria</taxon>
        <taxon>Bacillati</taxon>
        <taxon>Bacillota</taxon>
        <taxon>Clostridia</taxon>
        <taxon>Eubacteriales</taxon>
        <taxon>Eubacteriaceae</taxon>
        <taxon>Eubacterium</taxon>
    </lineage>
</organism>
<proteinExistence type="predicted"/>
<dbReference type="Gene3D" id="3.20.20.450">
    <property type="entry name" value="EAL domain"/>
    <property type="match status" value="1"/>
</dbReference>
<dbReference type="InterPro" id="IPR043128">
    <property type="entry name" value="Rev_trsase/Diguanyl_cyclase"/>
</dbReference>
<dbReference type="InterPro" id="IPR000160">
    <property type="entry name" value="GGDEF_dom"/>
</dbReference>
<sequence>MNDRGLKSKIWRPILAALLLIFMIVIIAYVYTSYLDHFLESETQTTLKELSQQSANTIQNRLRGDFNTLDAIATYIGNDSPDNILGALPVLKQENDRNSFKRMGIITPDGIAHTTDGYDEDFSDRNYFYKALEGETVVSGILTDKFGGEPITVYAAPIRSGGNVLGVLFATNAISQYSNVLSVTSFDGKGYSYIINDSGDIIIRSNHPGSNQDIETITELSYSDDKTRNKVLEALDARETCVAEYRHNGEPYYFSIAPVDTNNWNVLIVVPKSVVSEKSSQIIQSTLLTWGVILFFFTALIVYIEIHQRKSRRELKRMAYTDDITGFSNFNRFILDSEHWLGGKEHLQYAIVSFDIDKFKAINDLYGFQSGNRLLAAMSETIASHLGSKETFCRVASDDFALLLHYKTTEALTDRLNSLREQLACQDFDIPFTLSFGVYLVQEDHLTVNHMYDRADMARKSIKGANGNGIAYFDTVMRNQILRERKIENQMDEALASKQFKVYLQPKYSLKTLQPVGAEALVRWLHPEKGLIPPAEFIPLFEKNNFVIKLDFFMFESICKQQRIWMDQGLAPLLISVNFSRKHLSHSDFAENLMAVVRKYDVPPSCLELEVTESAVFDNIDVLASVFKALNDFGFKISIDDFGTGYSSLNLLKELPVDVLKMDKEFFNETTLSHRGEKVVESVIQMAHSLDIKVVAEGVETQEQIDFLKKIGCDIIQGYYFAKPMPVKDFASLVYRTR</sequence>
<dbReference type="CDD" id="cd01949">
    <property type="entry name" value="GGDEF"/>
    <property type="match status" value="1"/>
</dbReference>
<dbReference type="Gene3D" id="3.30.70.270">
    <property type="match status" value="1"/>
</dbReference>
<feature type="domain" description="GGDEF" evidence="8">
    <location>
        <begin position="347"/>
        <end position="475"/>
    </location>
</feature>
<evidence type="ECO:0000256" key="4">
    <source>
        <dbReference type="ARBA" id="ARBA00022989"/>
    </source>
</evidence>
<evidence type="ECO:0000259" key="7">
    <source>
        <dbReference type="PROSITE" id="PS50883"/>
    </source>
</evidence>
<feature type="domain" description="EAL" evidence="7">
    <location>
        <begin position="484"/>
        <end position="738"/>
    </location>
</feature>
<keyword evidence="3 6" id="KW-0812">Transmembrane</keyword>
<protein>
    <submittedName>
        <fullName evidence="9">Cyclic di-GMP phosphodiesterase Gmr</fullName>
        <ecNumber evidence="9">3.1.4.52</ecNumber>
    </submittedName>
</protein>
<feature type="transmembrane region" description="Helical" evidence="6">
    <location>
        <begin position="287"/>
        <end position="306"/>
    </location>
</feature>
<reference evidence="9" key="1">
    <citation type="submission" date="2019-11" db="EMBL/GenBank/DDBJ databases">
        <authorList>
            <person name="Feng L."/>
        </authorList>
    </citation>
    <scope>NUCLEOTIDE SEQUENCE</scope>
    <source>
        <strain evidence="9">ElimosumLFYP34</strain>
    </source>
</reference>
<dbReference type="Gene3D" id="3.30.450.20">
    <property type="entry name" value="PAS domain"/>
    <property type="match status" value="1"/>
</dbReference>
<dbReference type="GO" id="GO:0005886">
    <property type="term" value="C:plasma membrane"/>
    <property type="evidence" value="ECO:0007669"/>
    <property type="project" value="UniProtKB-SubCell"/>
</dbReference>
<evidence type="ECO:0000256" key="6">
    <source>
        <dbReference type="SAM" id="Phobius"/>
    </source>
</evidence>
<dbReference type="AlphaFoldDB" id="A0A6N3HFC1"/>
<dbReference type="EMBL" id="CACRTR010000023">
    <property type="protein sequence ID" value="VYU75446.1"/>
    <property type="molecule type" value="Genomic_DNA"/>
</dbReference>
<dbReference type="SUPFAM" id="SSF55073">
    <property type="entry name" value="Nucleotide cyclase"/>
    <property type="match status" value="1"/>
</dbReference>
<keyword evidence="2" id="KW-1003">Cell membrane</keyword>
<evidence type="ECO:0000256" key="5">
    <source>
        <dbReference type="ARBA" id="ARBA00023136"/>
    </source>
</evidence>
<dbReference type="SUPFAM" id="SSF103190">
    <property type="entry name" value="Sensory domain-like"/>
    <property type="match status" value="1"/>
</dbReference>
<dbReference type="PANTHER" id="PTHR33121">
    <property type="entry name" value="CYCLIC DI-GMP PHOSPHODIESTERASE PDEF"/>
    <property type="match status" value="1"/>
</dbReference>
<dbReference type="CDD" id="cd12912">
    <property type="entry name" value="PDC2_MCP_like"/>
    <property type="match status" value="1"/>
</dbReference>
<dbReference type="InterPro" id="IPR001633">
    <property type="entry name" value="EAL_dom"/>
</dbReference>
<dbReference type="InterPro" id="IPR033479">
    <property type="entry name" value="dCache_1"/>
</dbReference>
<evidence type="ECO:0000313" key="9">
    <source>
        <dbReference type="EMBL" id="VYU75446.1"/>
    </source>
</evidence>